<dbReference type="RefSeq" id="YP_009118909.1">
    <property type="nucleotide sequence ID" value="NC_025425.1"/>
</dbReference>
<dbReference type="Proteomes" id="UP000203896">
    <property type="component" value="Segment"/>
</dbReference>
<dbReference type="SUPFAM" id="SSF82771">
    <property type="entry name" value="GIY-YIG endonuclease"/>
    <property type="match status" value="1"/>
</dbReference>
<dbReference type="InterPro" id="IPR035901">
    <property type="entry name" value="GIY-YIG_endonuc_sf"/>
</dbReference>
<evidence type="ECO:0000313" key="4">
    <source>
        <dbReference type="EMBL" id="CEO90829.1"/>
    </source>
</evidence>
<organism evidence="4 5">
    <name type="scientific">Enterobacteria phage GEC-3S</name>
    <dbReference type="NCBI Taxonomy" id="1222338"/>
    <lineage>
        <taxon>Viruses</taxon>
        <taxon>Duplodnaviria</taxon>
        <taxon>Heunggongvirae</taxon>
        <taxon>Uroviricota</taxon>
        <taxon>Caudoviricetes</taxon>
        <taxon>Pantevenvirales</taxon>
        <taxon>Straboviridae</taxon>
        <taxon>Krischvirus</taxon>
        <taxon>Krischvirus gec3s</taxon>
    </lineage>
</organism>
<keyword evidence="5" id="KW-1185">Reference proteome</keyword>
<dbReference type="Gene3D" id="3.40.1440.40">
    <property type="match status" value="1"/>
</dbReference>
<evidence type="ECO:0000256" key="1">
    <source>
        <dbReference type="ARBA" id="ARBA00001946"/>
    </source>
</evidence>
<dbReference type="InterPro" id="IPR000305">
    <property type="entry name" value="GIY-YIG_endonuc"/>
</dbReference>
<keyword evidence="4" id="KW-0255">Endonuclease</keyword>
<evidence type="ECO:0000313" key="5">
    <source>
        <dbReference type="Proteomes" id="UP000203896"/>
    </source>
</evidence>
<proteinExistence type="predicted"/>
<protein>
    <submittedName>
        <fullName evidence="4">Putative endonuclease II DenA</fullName>
    </submittedName>
</protein>
<dbReference type="PIRSF" id="PIRSF004362">
    <property type="entry name" value="Endonuclease_II_phage_DenA"/>
    <property type="match status" value="1"/>
</dbReference>
<keyword evidence="2" id="KW-0460">Magnesium</keyword>
<dbReference type="InterPro" id="IPR053748">
    <property type="entry name" value="Host_DNA_Degrad_Endo"/>
</dbReference>
<feature type="domain" description="GIY-YIG" evidence="3">
    <location>
        <begin position="33"/>
        <end position="135"/>
    </location>
</feature>
<evidence type="ECO:0000259" key="3">
    <source>
        <dbReference type="SMART" id="SM00465"/>
    </source>
</evidence>
<dbReference type="InterPro" id="IPR044556">
    <property type="entry name" value="EndoII-like_GIY-YIG"/>
</dbReference>
<dbReference type="GeneID" id="23301324"/>
<dbReference type="OrthoDB" id="13612at10239"/>
<dbReference type="KEGG" id="vg:23301324"/>
<dbReference type="Pfam" id="PF01541">
    <property type="entry name" value="GIY-YIG"/>
    <property type="match status" value="1"/>
</dbReference>
<sequence length="153" mass="17869">MINELIENYGFVKYSCLECKDGDVILPPQKNRLNVLYAIAVDNELVYIGQTVNLRKRINYYRTSINRQTPTADTRKSKNIHKALEEGKTVTFYYRQCFELYIENPTGKDIISTADIEEPVLITKFKPEWNTNYVNKRKQQKSFSIVQKSDGTM</sequence>
<dbReference type="GO" id="GO:0046872">
    <property type="term" value="F:metal ion binding"/>
    <property type="evidence" value="ECO:0007669"/>
    <property type="project" value="InterPro"/>
</dbReference>
<evidence type="ECO:0000256" key="2">
    <source>
        <dbReference type="ARBA" id="ARBA00022842"/>
    </source>
</evidence>
<dbReference type="CDD" id="cd10436">
    <property type="entry name" value="GIY-YIG_EndoII_Hpy188I_like"/>
    <property type="match status" value="1"/>
</dbReference>
<gene>
    <name evidence="4" type="primary">denA</name>
    <name evidence="4" type="ORF">BN201_0226</name>
</gene>
<name>A0A0B7MJF7_9CAUD</name>
<accession>A0A0B7MJF7</accession>
<keyword evidence="4" id="KW-0540">Nuclease</keyword>
<comment type="cofactor">
    <cofactor evidence="1">
        <name>Mg(2+)</name>
        <dbReference type="ChEBI" id="CHEBI:18420"/>
    </cofactor>
</comment>
<dbReference type="EMBL" id="HE978309">
    <property type="protein sequence ID" value="CEO90829.1"/>
    <property type="molecule type" value="Genomic_DNA"/>
</dbReference>
<keyword evidence="4" id="KW-0378">Hydrolase</keyword>
<reference evidence="4 5" key="1">
    <citation type="submission" date="2012-08" db="EMBL/GenBank/DDBJ databases">
        <title>Selection and characterization of a candidate therapeutic bacteriophage that lyses the German Escherichia coli O104:H4 outbreak strain.</title>
        <authorList>
            <person name="Merabishvilli M."/>
            <person name="De Vos D."/>
            <person name="Verbeken G."/>
            <person name="Kropinski A."/>
            <person name="Vandenheuvel D."/>
            <person name="Lavigne R."/>
            <person name="Wattiau P."/>
            <person name="Mast J."/>
            <person name="Ragimbeau C."/>
            <person name="Mossong J."/>
            <person name="Scheres J."/>
            <person name="Chanishvili N."/>
            <person name="Vaneechoutte M."/>
            <person name="Pirnay J.P."/>
        </authorList>
    </citation>
    <scope>NUCLEOTIDE SEQUENCE [LARGE SCALE GENOMIC DNA]</scope>
</reference>
<dbReference type="SMART" id="SM00465">
    <property type="entry name" value="GIYc"/>
    <property type="match status" value="1"/>
</dbReference>
<dbReference type="GO" id="GO:0004519">
    <property type="term" value="F:endonuclease activity"/>
    <property type="evidence" value="ECO:0007669"/>
    <property type="project" value="UniProtKB-KW"/>
</dbReference>
<dbReference type="InterPro" id="IPR016413">
    <property type="entry name" value="Phage_T4_DenA_endoDNaseII"/>
</dbReference>